<dbReference type="Proteomes" id="UP000204537">
    <property type="component" value="Segment"/>
</dbReference>
<organism evidence="2 7">
    <name type="scientific">Synechococcus phage S-CAM3</name>
    <dbReference type="NCBI Taxonomy" id="1883366"/>
    <lineage>
        <taxon>Viruses</taxon>
        <taxon>Duplodnaviria</taxon>
        <taxon>Heunggongvirae</taxon>
        <taxon>Uroviricota</taxon>
        <taxon>Caudoviricetes</taxon>
        <taxon>Pantevenvirales</taxon>
        <taxon>Kyanoviridae</taxon>
        <taxon>Charybdisvirus</taxon>
        <taxon>Charybdisvirus scam3</taxon>
    </lineage>
</organism>
<evidence type="ECO:0000313" key="6">
    <source>
        <dbReference type="Proteomes" id="UP000240804"/>
    </source>
</evidence>
<evidence type="ECO:0000256" key="1">
    <source>
        <dbReference type="SAM" id="Coils"/>
    </source>
</evidence>
<evidence type="ECO:0000313" key="2">
    <source>
        <dbReference type="EMBL" id="AOV58595.1"/>
    </source>
</evidence>
<name>A0A1D8KIV2_9CAUD</name>
<evidence type="ECO:0000313" key="5">
    <source>
        <dbReference type="Proteomes" id="UP000204537"/>
    </source>
</evidence>
<feature type="coiled-coil region" evidence="1">
    <location>
        <begin position="9"/>
        <end position="46"/>
    </location>
</feature>
<evidence type="ECO:0000313" key="7">
    <source>
        <dbReference type="Proteomes" id="UP000240920"/>
    </source>
</evidence>
<dbReference type="Proteomes" id="UP000240920">
    <property type="component" value="Segment"/>
</dbReference>
<dbReference type="EMBL" id="KU686198">
    <property type="protein sequence ID" value="AOV58834.1"/>
    <property type="molecule type" value="Genomic_DNA"/>
</dbReference>
<keyword evidence="5" id="KW-1185">Reference proteome</keyword>
<reference evidence="5 6" key="1">
    <citation type="journal article" date="2016" name="Virology">
        <title>The genomic content and context of auxiliary metabolic genes in marine cyanomyoviruses.</title>
        <authorList>
            <person name="Crummett L.T."/>
            <person name="Puxty R.J."/>
            <person name="Weihe C."/>
            <person name="Marston M.F."/>
            <person name="Martiny J.B."/>
        </authorList>
    </citation>
    <scope>NUCLEOTIDE SEQUENCE [LARGE SCALE GENOMIC DNA]</scope>
    <source>
        <strain evidence="2">0808SB25</strain>
        <strain evidence="3">0910TB04</strain>
        <strain evidence="4">1010CC42</strain>
    </source>
</reference>
<proteinExistence type="predicted"/>
<dbReference type="Proteomes" id="UP000240804">
    <property type="component" value="Segment"/>
</dbReference>
<dbReference type="GeneID" id="30306380"/>
<dbReference type="EMBL" id="KU686199">
    <property type="protein sequence ID" value="AOV59073.1"/>
    <property type="molecule type" value="Genomic_DNA"/>
</dbReference>
<dbReference type="RefSeq" id="YP_009321353.1">
    <property type="nucleotide sequence ID" value="NC_031906.1"/>
</dbReference>
<gene>
    <name evidence="4" type="ORF">C421010_090</name>
    <name evidence="2" type="ORF">S250808_090</name>
    <name evidence="3" type="ORF">T040910_090</name>
</gene>
<accession>A0A1D8KIV2</accession>
<keyword evidence="1" id="KW-0175">Coiled coil</keyword>
<dbReference type="KEGG" id="vg:30306380"/>
<sequence>MREEFVTQLKDYEFKIKRGEEELAKLREYKLKLEGGLETLDLLEKQDGSDSSQPTD</sequence>
<evidence type="ECO:0000313" key="3">
    <source>
        <dbReference type="EMBL" id="AOV58834.1"/>
    </source>
</evidence>
<protein>
    <submittedName>
        <fullName evidence="2">Uncharacterized protein</fullName>
    </submittedName>
</protein>
<evidence type="ECO:0000313" key="4">
    <source>
        <dbReference type="EMBL" id="AOV59073.1"/>
    </source>
</evidence>
<dbReference type="EMBL" id="KU686197">
    <property type="protein sequence ID" value="AOV58595.1"/>
    <property type="molecule type" value="Genomic_DNA"/>
</dbReference>